<dbReference type="GO" id="GO:0016020">
    <property type="term" value="C:membrane"/>
    <property type="evidence" value="ECO:0007669"/>
    <property type="project" value="UniProtKB-SubCell"/>
</dbReference>
<comment type="subcellular location">
    <subcellularLocation>
        <location evidence="1">Membrane</location>
    </subcellularLocation>
</comment>
<evidence type="ECO:0000259" key="8">
    <source>
        <dbReference type="Pfam" id="PF01490"/>
    </source>
</evidence>
<dbReference type="GO" id="GO:0006865">
    <property type="term" value="P:amino acid transport"/>
    <property type="evidence" value="ECO:0007669"/>
    <property type="project" value="UniProtKB-KW"/>
</dbReference>
<evidence type="ECO:0000256" key="4">
    <source>
        <dbReference type="ARBA" id="ARBA00022970"/>
    </source>
</evidence>
<organism evidence="9 10">
    <name type="scientific">Eragrostis curvula</name>
    <name type="common">weeping love grass</name>
    <dbReference type="NCBI Taxonomy" id="38414"/>
    <lineage>
        <taxon>Eukaryota</taxon>
        <taxon>Viridiplantae</taxon>
        <taxon>Streptophyta</taxon>
        <taxon>Embryophyta</taxon>
        <taxon>Tracheophyta</taxon>
        <taxon>Spermatophyta</taxon>
        <taxon>Magnoliopsida</taxon>
        <taxon>Liliopsida</taxon>
        <taxon>Poales</taxon>
        <taxon>Poaceae</taxon>
        <taxon>PACMAD clade</taxon>
        <taxon>Chloridoideae</taxon>
        <taxon>Eragrostideae</taxon>
        <taxon>Eragrostidinae</taxon>
        <taxon>Eragrostis</taxon>
    </lineage>
</organism>
<sequence>MAGSGGTPFLLSPVTGRAATPSSAVCDVEATSGAAHHRPGKPPAADAGAAFVLESKEEDNDPSSCAGTWWHAGFHLTTAIVGPTVLTLPYALRGMGWGPGLAALTAIAAVTFYAYFLVSRVLDHCEAQGRRHIRFRELAADVLGSGWIFYLVVTVQTAINAGVTTGSILIAGNCLQIMYASLVPDGPLKLYHFIIIVAVVLAFLSQLPSFHSLRHINLGSLILSFAYTILVSVACIRADIHRERRLKFCCQLRQTNIRATLSPAGVASDAPVKDYSLSSSKSEKTFDAFLSISILAAVFGNGILPEIQADSCLTWMQATLAPPAAGKMMKALVLCYAVVFFTFYFPAITGYWAFGNQVQSNVLQSLMPDSGPSLAPTWLLGLVVVLVLLQLLAIALLVQASELISDRGAVSAQVYSQVAYEIMEKNSADAAHGRFSKRNLVPRVALRTVYVAACAFVAAMLPFFGDIVGVVGAVGFIPLDFVLPVVMYNMALAPPRRSLVYLANVAIMVVFTGVGVIGAVASVRKLVLDAGKFKLFSDTVVD</sequence>
<dbReference type="OrthoDB" id="40134at2759"/>
<protein>
    <recommendedName>
        <fullName evidence="8">Amino acid transporter transmembrane domain-containing protein</fullName>
    </recommendedName>
</protein>
<evidence type="ECO:0000256" key="2">
    <source>
        <dbReference type="ARBA" id="ARBA00022448"/>
    </source>
</evidence>
<keyword evidence="10" id="KW-1185">Reference proteome</keyword>
<feature type="transmembrane region" description="Helical" evidence="7">
    <location>
        <begin position="444"/>
        <end position="461"/>
    </location>
</feature>
<evidence type="ECO:0000313" key="10">
    <source>
        <dbReference type="Proteomes" id="UP000324897"/>
    </source>
</evidence>
<dbReference type="Gramene" id="TVU20114">
    <property type="protein sequence ID" value="TVU20114"/>
    <property type="gene ID" value="EJB05_36307"/>
</dbReference>
<feature type="transmembrane region" description="Helical" evidence="7">
    <location>
        <begin position="499"/>
        <end position="523"/>
    </location>
</feature>
<dbReference type="PANTHER" id="PTHR48017">
    <property type="entry name" value="OS05G0424000 PROTEIN-RELATED"/>
    <property type="match status" value="1"/>
</dbReference>
<feature type="non-terminal residue" evidence="9">
    <location>
        <position position="1"/>
    </location>
</feature>
<comment type="caution">
    <text evidence="9">The sequence shown here is derived from an EMBL/GenBank/DDBJ whole genome shotgun (WGS) entry which is preliminary data.</text>
</comment>
<feature type="transmembrane region" description="Helical" evidence="7">
    <location>
        <begin position="190"/>
        <end position="210"/>
    </location>
</feature>
<keyword evidence="6 7" id="KW-0472">Membrane</keyword>
<feature type="transmembrane region" description="Helical" evidence="7">
    <location>
        <begin position="138"/>
        <end position="159"/>
    </location>
</feature>
<evidence type="ECO:0000256" key="1">
    <source>
        <dbReference type="ARBA" id="ARBA00004370"/>
    </source>
</evidence>
<feature type="transmembrane region" description="Helical" evidence="7">
    <location>
        <begin position="216"/>
        <end position="236"/>
    </location>
</feature>
<feature type="transmembrane region" description="Helical" evidence="7">
    <location>
        <begin position="165"/>
        <end position="183"/>
    </location>
</feature>
<evidence type="ECO:0000256" key="3">
    <source>
        <dbReference type="ARBA" id="ARBA00022692"/>
    </source>
</evidence>
<keyword evidence="2" id="KW-0813">Transport</keyword>
<dbReference type="Pfam" id="PF01490">
    <property type="entry name" value="Aa_trans"/>
    <property type="match status" value="1"/>
</dbReference>
<dbReference type="EMBL" id="RWGY01000029">
    <property type="protein sequence ID" value="TVU20114.1"/>
    <property type="molecule type" value="Genomic_DNA"/>
</dbReference>
<evidence type="ECO:0000256" key="5">
    <source>
        <dbReference type="ARBA" id="ARBA00022989"/>
    </source>
</evidence>
<proteinExistence type="predicted"/>
<dbReference type="InterPro" id="IPR013057">
    <property type="entry name" value="AA_transpt_TM"/>
</dbReference>
<name>A0A5J9U9D3_9POAL</name>
<keyword evidence="4" id="KW-0029">Amino-acid transport</keyword>
<dbReference type="Proteomes" id="UP000324897">
    <property type="component" value="Chromosome 7"/>
</dbReference>
<feature type="domain" description="Amino acid transporter transmembrane" evidence="8">
    <location>
        <begin position="67"/>
        <end position="525"/>
    </location>
</feature>
<keyword evidence="3 7" id="KW-0812">Transmembrane</keyword>
<keyword evidence="5 7" id="KW-1133">Transmembrane helix</keyword>
<gene>
    <name evidence="9" type="ORF">EJB05_36307</name>
</gene>
<reference evidence="9 10" key="1">
    <citation type="journal article" date="2019" name="Sci. Rep.">
        <title>A high-quality genome of Eragrostis curvula grass provides insights into Poaceae evolution and supports new strategies to enhance forage quality.</title>
        <authorList>
            <person name="Carballo J."/>
            <person name="Santos B.A.C.M."/>
            <person name="Zappacosta D."/>
            <person name="Garbus I."/>
            <person name="Selva J.P."/>
            <person name="Gallo C.A."/>
            <person name="Diaz A."/>
            <person name="Albertini E."/>
            <person name="Caccamo M."/>
            <person name="Echenique V."/>
        </authorList>
    </citation>
    <scope>NUCLEOTIDE SEQUENCE [LARGE SCALE GENOMIC DNA]</scope>
    <source>
        <strain evidence="10">cv. Victoria</strain>
        <tissue evidence="9">Leaf</tissue>
    </source>
</reference>
<feature type="transmembrane region" description="Helical" evidence="7">
    <location>
        <begin position="467"/>
        <end position="487"/>
    </location>
</feature>
<accession>A0A5J9U9D3</accession>
<evidence type="ECO:0000256" key="6">
    <source>
        <dbReference type="ARBA" id="ARBA00023136"/>
    </source>
</evidence>
<dbReference type="AlphaFoldDB" id="A0A5J9U9D3"/>
<feature type="transmembrane region" description="Helical" evidence="7">
    <location>
        <begin position="97"/>
        <end position="118"/>
    </location>
</feature>
<evidence type="ECO:0000256" key="7">
    <source>
        <dbReference type="SAM" id="Phobius"/>
    </source>
</evidence>
<evidence type="ECO:0000313" key="9">
    <source>
        <dbReference type="EMBL" id="TVU20114.1"/>
    </source>
</evidence>
<feature type="transmembrane region" description="Helical" evidence="7">
    <location>
        <begin position="374"/>
        <end position="398"/>
    </location>
</feature>
<feature type="transmembrane region" description="Helical" evidence="7">
    <location>
        <begin position="331"/>
        <end position="354"/>
    </location>
</feature>